<dbReference type="HOGENOM" id="CLU_162852_1_1_1"/>
<dbReference type="Pfam" id="PF11720">
    <property type="entry name" value="Inhibitor_I78"/>
    <property type="match status" value="1"/>
</dbReference>
<evidence type="ECO:0000256" key="1">
    <source>
        <dbReference type="SAM" id="MobiDB-lite"/>
    </source>
</evidence>
<dbReference type="OMA" id="AMTMDHR"/>
<evidence type="ECO:0000313" key="2">
    <source>
        <dbReference type="EMBL" id="EMF17970.1"/>
    </source>
</evidence>
<feature type="region of interest" description="Disordered" evidence="1">
    <location>
        <begin position="51"/>
        <end position="80"/>
    </location>
</feature>
<dbReference type="OrthoDB" id="10013825at2759"/>
<feature type="compositionally biased region" description="Polar residues" evidence="1">
    <location>
        <begin position="57"/>
        <end position="67"/>
    </location>
</feature>
<accession>N1QLA6</accession>
<dbReference type="PANTHER" id="PTHR39600">
    <property type="entry name" value="PEPTIDASE INHIBITOR I78 FAMILY PROTEIN"/>
    <property type="match status" value="1"/>
</dbReference>
<dbReference type="PANTHER" id="PTHR39600:SF1">
    <property type="entry name" value="PEPTIDASE INHIBITOR I78 FAMILY PROTEIN"/>
    <property type="match status" value="1"/>
</dbReference>
<gene>
    <name evidence="2" type="ORF">SEPMUDRAFT_146861</name>
</gene>
<organism evidence="2 3">
    <name type="scientific">Sphaerulina musiva (strain SO2202)</name>
    <name type="common">Poplar stem canker fungus</name>
    <name type="synonym">Septoria musiva</name>
    <dbReference type="NCBI Taxonomy" id="692275"/>
    <lineage>
        <taxon>Eukaryota</taxon>
        <taxon>Fungi</taxon>
        <taxon>Dikarya</taxon>
        <taxon>Ascomycota</taxon>
        <taxon>Pezizomycotina</taxon>
        <taxon>Dothideomycetes</taxon>
        <taxon>Dothideomycetidae</taxon>
        <taxon>Mycosphaerellales</taxon>
        <taxon>Mycosphaerellaceae</taxon>
        <taxon>Sphaerulina</taxon>
    </lineage>
</organism>
<dbReference type="GeneID" id="27901053"/>
<protein>
    <submittedName>
        <fullName evidence="2">Uncharacterized protein</fullName>
    </submittedName>
</protein>
<proteinExistence type="predicted"/>
<feature type="compositionally biased region" description="Basic and acidic residues" evidence="1">
    <location>
        <begin position="68"/>
        <end position="80"/>
    </location>
</feature>
<dbReference type="RefSeq" id="XP_016766091.1">
    <property type="nucleotide sequence ID" value="XM_016903916.1"/>
</dbReference>
<sequence length="80" mass="8756">MPLVVPGLQSNDGGKTSEWMNKLVGKKIGNTSDETTFAKTDLPEQHRVVKPGDMTTMDHNPNRLNVHTSEDGTVEKVTHG</sequence>
<dbReference type="STRING" id="692275.N1QLA6"/>
<dbReference type="InterPro" id="IPR021719">
    <property type="entry name" value="Prot_inh_I78"/>
</dbReference>
<dbReference type="EMBL" id="KB456260">
    <property type="protein sequence ID" value="EMF17970.1"/>
    <property type="molecule type" value="Genomic_DNA"/>
</dbReference>
<evidence type="ECO:0000313" key="3">
    <source>
        <dbReference type="Proteomes" id="UP000016931"/>
    </source>
</evidence>
<dbReference type="Proteomes" id="UP000016931">
    <property type="component" value="Unassembled WGS sequence"/>
</dbReference>
<name>N1QLA6_SPHMS</name>
<dbReference type="eggNOG" id="ENOG502SBMP">
    <property type="taxonomic scope" value="Eukaryota"/>
</dbReference>
<dbReference type="Gene3D" id="3.30.10.10">
    <property type="entry name" value="Trypsin Inhibitor V, subunit A"/>
    <property type="match status" value="1"/>
</dbReference>
<dbReference type="AlphaFoldDB" id="N1QLA6"/>
<keyword evidence="3" id="KW-1185">Reference proteome</keyword>
<reference evidence="2 3" key="1">
    <citation type="journal article" date="2012" name="PLoS Pathog.">
        <title>Diverse lifestyles and strategies of plant pathogenesis encoded in the genomes of eighteen Dothideomycetes fungi.</title>
        <authorList>
            <person name="Ohm R.A."/>
            <person name="Feau N."/>
            <person name="Henrissat B."/>
            <person name="Schoch C.L."/>
            <person name="Horwitz B.A."/>
            <person name="Barry K.W."/>
            <person name="Condon B.J."/>
            <person name="Copeland A.C."/>
            <person name="Dhillon B."/>
            <person name="Glaser F."/>
            <person name="Hesse C.N."/>
            <person name="Kosti I."/>
            <person name="LaButti K."/>
            <person name="Lindquist E.A."/>
            <person name="Lucas S."/>
            <person name="Salamov A.A."/>
            <person name="Bradshaw R.E."/>
            <person name="Ciuffetti L."/>
            <person name="Hamelin R.C."/>
            <person name="Kema G.H.J."/>
            <person name="Lawrence C."/>
            <person name="Scott J.A."/>
            <person name="Spatafora J.W."/>
            <person name="Turgeon B.G."/>
            <person name="de Wit P.J.G.M."/>
            <person name="Zhong S."/>
            <person name="Goodwin S.B."/>
            <person name="Grigoriev I.V."/>
        </authorList>
    </citation>
    <scope>NUCLEOTIDE SEQUENCE [LARGE SCALE GENOMIC DNA]</scope>
    <source>
        <strain evidence="2 3">SO2202</strain>
    </source>
</reference>